<evidence type="ECO:0000313" key="2">
    <source>
        <dbReference type="Proteomes" id="UP000694563"/>
    </source>
</evidence>
<reference evidence="1" key="3">
    <citation type="submission" date="2025-09" db="UniProtKB">
        <authorList>
            <consortium name="Ensembl"/>
        </authorList>
    </citation>
    <scope>IDENTIFICATION</scope>
</reference>
<evidence type="ECO:0000313" key="1">
    <source>
        <dbReference type="Ensembl" id="ENSCUSP00005006173.1"/>
    </source>
</evidence>
<dbReference type="Proteomes" id="UP000694563">
    <property type="component" value="Chromosome 1"/>
</dbReference>
<organism evidence="1 2">
    <name type="scientific">Catharus ustulatus</name>
    <name type="common">Russet-backed thrush</name>
    <name type="synonym">Hylocichla ustulatus</name>
    <dbReference type="NCBI Taxonomy" id="91951"/>
    <lineage>
        <taxon>Eukaryota</taxon>
        <taxon>Metazoa</taxon>
        <taxon>Chordata</taxon>
        <taxon>Craniata</taxon>
        <taxon>Vertebrata</taxon>
        <taxon>Euteleostomi</taxon>
        <taxon>Archelosauria</taxon>
        <taxon>Archosauria</taxon>
        <taxon>Dinosauria</taxon>
        <taxon>Saurischia</taxon>
        <taxon>Theropoda</taxon>
        <taxon>Coelurosauria</taxon>
        <taxon>Aves</taxon>
        <taxon>Neognathae</taxon>
        <taxon>Neoaves</taxon>
        <taxon>Telluraves</taxon>
        <taxon>Australaves</taxon>
        <taxon>Passeriformes</taxon>
        <taxon>Turdidae</taxon>
        <taxon>Catharus</taxon>
    </lineage>
</organism>
<keyword evidence="2" id="KW-1185">Reference proteome</keyword>
<dbReference type="Ensembl" id="ENSCUST00005006411.1">
    <property type="protein sequence ID" value="ENSCUSP00005006173.1"/>
    <property type="gene ID" value="ENSCUSG00005003889.1"/>
</dbReference>
<name>A0A8C3XZI0_CATUS</name>
<dbReference type="AlphaFoldDB" id="A0A8C3XZI0"/>
<protein>
    <submittedName>
        <fullName evidence="1">Uncharacterized protein</fullName>
    </submittedName>
</protein>
<reference evidence="1" key="1">
    <citation type="submission" date="2020-10" db="EMBL/GenBank/DDBJ databases">
        <title>Catharus ustulatus (Swainson's thrush) genome, bCatUst1, primary haplotype v2.</title>
        <authorList>
            <person name="Delmore K."/>
            <person name="Vafadar M."/>
            <person name="Formenti G."/>
            <person name="Chow W."/>
            <person name="Pelan S."/>
            <person name="Howe K."/>
            <person name="Rhie A."/>
            <person name="Mountcastle J."/>
            <person name="Haase B."/>
            <person name="Fedrigo O."/>
            <person name="Jarvis E.D."/>
        </authorList>
    </citation>
    <scope>NUCLEOTIDE SEQUENCE [LARGE SCALE GENOMIC DNA]</scope>
</reference>
<proteinExistence type="predicted"/>
<accession>A0A8C3XZI0</accession>
<sequence length="185" mass="20758">MNIPWIRNLAQGQCSGQGEFTFFATGLILKALPTWVPCGGDETTLWQRAPWSSWVFSGEVEGCGRSRGLILHLHLPLYVYVHTHVHTCLYLHMDTHTHTRDTLCIDLPPATIYKGWINQKNKFANSAFPRSIRKTNFPISGSQHPRLSLASASPGRSAMSLPRRSLQYVSGFLTKGREINLIKGI</sequence>
<reference evidence="1" key="2">
    <citation type="submission" date="2025-08" db="UniProtKB">
        <authorList>
            <consortium name="Ensembl"/>
        </authorList>
    </citation>
    <scope>IDENTIFICATION</scope>
</reference>